<dbReference type="OrthoDB" id="1100725at2"/>
<dbReference type="Proteomes" id="UP000027601">
    <property type="component" value="Unassembled WGS sequence"/>
</dbReference>
<name>A0A069D064_9BACE</name>
<protein>
    <submittedName>
        <fullName evidence="1">Uncharacterized protein</fullName>
    </submittedName>
</protein>
<proteinExistence type="predicted"/>
<dbReference type="eggNOG" id="ENOG5033EGP">
    <property type="taxonomic scope" value="Bacteria"/>
</dbReference>
<evidence type="ECO:0000313" key="2">
    <source>
        <dbReference type="Proteomes" id="UP000027601"/>
    </source>
</evidence>
<dbReference type="EMBL" id="BAJS01000003">
    <property type="protein sequence ID" value="GAK35765.1"/>
    <property type="molecule type" value="Genomic_DNA"/>
</dbReference>
<gene>
    <name evidence="1" type="ORF">JCM15093_889</name>
</gene>
<dbReference type="RefSeq" id="WP_024995838.1">
    <property type="nucleotide sequence ID" value="NZ_BAJS01000003.1"/>
</dbReference>
<dbReference type="AlphaFoldDB" id="A0A069D064"/>
<keyword evidence="2" id="KW-1185">Reference proteome</keyword>
<comment type="caution">
    <text evidence="1">The sequence shown here is derived from an EMBL/GenBank/DDBJ whole genome shotgun (WGS) entry which is preliminary data.</text>
</comment>
<sequence>MQTLLTDIELDIKELKYLIDTIERDPQSPLKDVARRSIRQMHAHLDALAQQLDAQIPVTSEEPAVQHAFSVQPTEPVEPIVSEEVLVPVIPIVESGPTVILADRIKTAGSLRKAMSLNDTFRFARELFGGDSDKMNETLLHLEGCSSADEAIRYVSFAVDDQCDEETLADFTELIRKFYN</sequence>
<evidence type="ECO:0000313" key="1">
    <source>
        <dbReference type="EMBL" id="GAK35765.1"/>
    </source>
</evidence>
<reference evidence="1 2" key="1">
    <citation type="journal article" date="2015" name="Microbes Environ.">
        <title>Distribution and evolution of nitrogen fixation genes in the phylum bacteroidetes.</title>
        <authorList>
            <person name="Inoue J."/>
            <person name="Oshima K."/>
            <person name="Suda W."/>
            <person name="Sakamoto M."/>
            <person name="Iino T."/>
            <person name="Noda S."/>
            <person name="Hongoh Y."/>
            <person name="Hattori M."/>
            <person name="Ohkuma M."/>
        </authorList>
    </citation>
    <scope>NUCLEOTIDE SEQUENCE [LARGE SCALE GENOMIC DNA]</scope>
    <source>
        <strain evidence="1 2">JCM 15093</strain>
    </source>
</reference>
<accession>A0A069D064</accession>
<organism evidence="1 2">
    <name type="scientific">Bacteroides graminisolvens DSM 19988 = JCM 15093</name>
    <dbReference type="NCBI Taxonomy" id="1121097"/>
    <lineage>
        <taxon>Bacteria</taxon>
        <taxon>Pseudomonadati</taxon>
        <taxon>Bacteroidota</taxon>
        <taxon>Bacteroidia</taxon>
        <taxon>Bacteroidales</taxon>
        <taxon>Bacteroidaceae</taxon>
        <taxon>Bacteroides</taxon>
    </lineage>
</organism>